<reference evidence="16 17" key="1">
    <citation type="submission" date="2023-04" db="EMBL/GenBank/DDBJ databases">
        <title>Klugiella caeni sp. nov. isolated from the sludge of biochemical tank.</title>
        <authorList>
            <person name="Geng K."/>
        </authorList>
    </citation>
    <scope>NUCLEOTIDE SEQUENCE [LARGE SCALE GENOMIC DNA]</scope>
    <source>
        <strain evidence="16 17">YN-L-19</strain>
    </source>
</reference>
<dbReference type="PROSITE" id="PS01298">
    <property type="entry name" value="DAPB"/>
    <property type="match status" value="1"/>
</dbReference>
<keyword evidence="7 13" id="KW-0520">NAD</keyword>
<evidence type="ECO:0000256" key="1">
    <source>
        <dbReference type="ARBA" id="ARBA00006642"/>
    </source>
</evidence>
<dbReference type="NCBIfam" id="TIGR00036">
    <property type="entry name" value="dapB"/>
    <property type="match status" value="1"/>
</dbReference>
<evidence type="ECO:0000313" key="16">
    <source>
        <dbReference type="EMBL" id="MDI2099713.1"/>
    </source>
</evidence>
<dbReference type="CDD" id="cd02274">
    <property type="entry name" value="DHDPR_N"/>
    <property type="match status" value="1"/>
</dbReference>
<dbReference type="EC" id="1.17.1.8" evidence="10 13"/>
<dbReference type="FunFam" id="3.30.360.10:FF:000009">
    <property type="entry name" value="4-hydroxy-tetrahydrodipicolinate reductase"/>
    <property type="match status" value="1"/>
</dbReference>
<dbReference type="SUPFAM" id="SSF55347">
    <property type="entry name" value="Glyceraldehyde-3-phosphate dehydrogenase-like, C-terminal domain"/>
    <property type="match status" value="1"/>
</dbReference>
<keyword evidence="8 13" id="KW-0457">Lysine biosynthesis</keyword>
<comment type="catalytic activity">
    <reaction evidence="11 13">
        <text>(S)-2,3,4,5-tetrahydrodipicolinate + NADP(+) + H2O = (2S,4S)-4-hydroxy-2,3,4,5-tetrahydrodipicolinate + NADPH + H(+)</text>
        <dbReference type="Rhea" id="RHEA:35331"/>
        <dbReference type="ChEBI" id="CHEBI:15377"/>
        <dbReference type="ChEBI" id="CHEBI:15378"/>
        <dbReference type="ChEBI" id="CHEBI:16845"/>
        <dbReference type="ChEBI" id="CHEBI:57783"/>
        <dbReference type="ChEBI" id="CHEBI:58349"/>
        <dbReference type="ChEBI" id="CHEBI:67139"/>
        <dbReference type="EC" id="1.17.1.8"/>
    </reaction>
</comment>
<protein>
    <recommendedName>
        <fullName evidence="10 13">4-hydroxy-tetrahydrodipicolinate reductase</fullName>
        <shortName evidence="13">HTPA reductase</shortName>
        <ecNumber evidence="10 13">1.17.1.8</ecNumber>
    </recommendedName>
</protein>
<accession>A0AAW6TCI7</accession>
<evidence type="ECO:0000259" key="14">
    <source>
        <dbReference type="Pfam" id="PF01113"/>
    </source>
</evidence>
<proteinExistence type="inferred from homology"/>
<comment type="caution">
    <text evidence="13">Was originally thought to be a dihydrodipicolinate reductase (DHDPR), catalyzing the conversion of dihydrodipicolinate to tetrahydrodipicolinate. However, it was shown in E.coli that the substrate of the enzymatic reaction is not dihydrodipicolinate (DHDP) but in fact (2S,4S)-4-hydroxy-2,3,4,5-tetrahydrodipicolinic acid (HTPA), the product released by the DapA-catalyzed reaction.</text>
</comment>
<keyword evidence="3 13" id="KW-0028">Amino-acid biosynthesis</keyword>
<evidence type="ECO:0000259" key="15">
    <source>
        <dbReference type="Pfam" id="PF05173"/>
    </source>
</evidence>
<dbReference type="GO" id="GO:0008839">
    <property type="term" value="F:4-hydroxy-tetrahydrodipicolinate reductase"/>
    <property type="evidence" value="ECO:0007669"/>
    <property type="project" value="UniProtKB-UniRule"/>
</dbReference>
<gene>
    <name evidence="13 16" type="primary">dapB</name>
    <name evidence="16" type="ORF">QF206_12140</name>
</gene>
<dbReference type="PIRSF" id="PIRSF000161">
    <property type="entry name" value="DHPR"/>
    <property type="match status" value="1"/>
</dbReference>
<organism evidence="16 17">
    <name type="scientific">Ruicaihuangia caeni</name>
    <dbReference type="NCBI Taxonomy" id="3042517"/>
    <lineage>
        <taxon>Bacteria</taxon>
        <taxon>Bacillati</taxon>
        <taxon>Actinomycetota</taxon>
        <taxon>Actinomycetes</taxon>
        <taxon>Micrococcales</taxon>
        <taxon>Microbacteriaceae</taxon>
        <taxon>Ruicaihuangia</taxon>
    </lineage>
</organism>
<dbReference type="EMBL" id="JASATX010000007">
    <property type="protein sequence ID" value="MDI2099713.1"/>
    <property type="molecule type" value="Genomic_DNA"/>
</dbReference>
<dbReference type="InterPro" id="IPR022663">
    <property type="entry name" value="DapB_C"/>
</dbReference>
<name>A0AAW6TCI7_9MICO</name>
<feature type="domain" description="Dihydrodipicolinate reductase N-terminal" evidence="14">
    <location>
        <begin position="4"/>
        <end position="105"/>
    </location>
</feature>
<dbReference type="Pfam" id="PF01113">
    <property type="entry name" value="DapB_N"/>
    <property type="match status" value="1"/>
</dbReference>
<evidence type="ECO:0000256" key="6">
    <source>
        <dbReference type="ARBA" id="ARBA00023002"/>
    </source>
</evidence>
<keyword evidence="5 13" id="KW-0220">Diaminopimelate biosynthesis</keyword>
<evidence type="ECO:0000256" key="13">
    <source>
        <dbReference type="HAMAP-Rule" id="MF_00102"/>
    </source>
</evidence>
<evidence type="ECO:0000256" key="10">
    <source>
        <dbReference type="ARBA" id="ARBA00038983"/>
    </source>
</evidence>
<comment type="function">
    <text evidence="13">Catalyzes the conversion of 4-hydroxy-tetrahydrodipicolinate (HTPA) to tetrahydrodipicolinate.</text>
</comment>
<feature type="domain" description="Dihydrodipicolinate reductase C-terminal" evidence="15">
    <location>
        <begin position="109"/>
        <end position="240"/>
    </location>
</feature>
<keyword evidence="17" id="KW-1185">Reference proteome</keyword>
<comment type="subunit">
    <text evidence="13">Homotetramer.</text>
</comment>
<feature type="binding site" evidence="13">
    <location>
        <begin position="75"/>
        <end position="77"/>
    </location>
    <ligand>
        <name>NAD(+)</name>
        <dbReference type="ChEBI" id="CHEBI:57540"/>
    </ligand>
</feature>
<dbReference type="Proteomes" id="UP001321506">
    <property type="component" value="Unassembled WGS sequence"/>
</dbReference>
<dbReference type="InterPro" id="IPR036291">
    <property type="entry name" value="NAD(P)-bd_dom_sf"/>
</dbReference>
<dbReference type="InterPro" id="IPR022664">
    <property type="entry name" value="DapB_N_CS"/>
</dbReference>
<dbReference type="GO" id="GO:0016726">
    <property type="term" value="F:oxidoreductase activity, acting on CH or CH2 groups, NAD or NADP as acceptor"/>
    <property type="evidence" value="ECO:0007669"/>
    <property type="project" value="UniProtKB-UniRule"/>
</dbReference>
<dbReference type="InterPro" id="IPR023940">
    <property type="entry name" value="DHDPR_bac"/>
</dbReference>
<dbReference type="GO" id="GO:0050661">
    <property type="term" value="F:NADP binding"/>
    <property type="evidence" value="ECO:0007669"/>
    <property type="project" value="UniProtKB-UniRule"/>
</dbReference>
<evidence type="ECO:0000256" key="11">
    <source>
        <dbReference type="ARBA" id="ARBA00049080"/>
    </source>
</evidence>
<evidence type="ECO:0000256" key="3">
    <source>
        <dbReference type="ARBA" id="ARBA00022605"/>
    </source>
</evidence>
<feature type="active site" description="Proton donor" evidence="13">
    <location>
        <position position="136"/>
    </location>
</feature>
<dbReference type="Gene3D" id="3.30.360.10">
    <property type="entry name" value="Dihydrodipicolinate Reductase, domain 2"/>
    <property type="match status" value="1"/>
</dbReference>
<feature type="binding site" evidence="13">
    <location>
        <begin position="9"/>
        <end position="14"/>
    </location>
    <ligand>
        <name>NAD(+)</name>
        <dbReference type="ChEBI" id="CHEBI:57540"/>
    </ligand>
</feature>
<feature type="binding site" evidence="13">
    <location>
        <begin position="142"/>
        <end position="143"/>
    </location>
    <ligand>
        <name>(S)-2,3,4,5-tetrahydrodipicolinate</name>
        <dbReference type="ChEBI" id="CHEBI:16845"/>
    </ligand>
</feature>
<evidence type="ECO:0000313" key="17">
    <source>
        <dbReference type="Proteomes" id="UP001321506"/>
    </source>
</evidence>
<comment type="caution">
    <text evidence="16">The sequence shown here is derived from an EMBL/GenBank/DDBJ whole genome shotgun (WGS) entry which is preliminary data.</text>
</comment>
<dbReference type="GO" id="GO:0005829">
    <property type="term" value="C:cytosol"/>
    <property type="evidence" value="ECO:0007669"/>
    <property type="project" value="TreeGrafter"/>
</dbReference>
<dbReference type="InterPro" id="IPR000846">
    <property type="entry name" value="DapB_N"/>
</dbReference>
<evidence type="ECO:0000256" key="8">
    <source>
        <dbReference type="ARBA" id="ARBA00023154"/>
    </source>
</evidence>
<keyword evidence="6 13" id="KW-0560">Oxidoreductase</keyword>
<comment type="caution">
    <text evidence="13">Lacks conserved residue(s) required for the propagation of feature annotation.</text>
</comment>
<dbReference type="PANTHER" id="PTHR20836:SF0">
    <property type="entry name" value="4-HYDROXY-TETRAHYDRODIPICOLINATE REDUCTASE 1, CHLOROPLASTIC-RELATED"/>
    <property type="match status" value="1"/>
</dbReference>
<dbReference type="GO" id="GO:0051287">
    <property type="term" value="F:NAD binding"/>
    <property type="evidence" value="ECO:0007669"/>
    <property type="project" value="UniProtKB-UniRule"/>
</dbReference>
<dbReference type="Gene3D" id="3.40.50.720">
    <property type="entry name" value="NAD(P)-binding Rossmann-like Domain"/>
    <property type="match status" value="1"/>
</dbReference>
<comment type="pathway">
    <text evidence="9 13">Amino-acid biosynthesis; L-lysine biosynthesis via DAP pathway; (S)-tetrahydrodipicolinate from L-aspartate: step 4/4.</text>
</comment>
<comment type="catalytic activity">
    <reaction evidence="12 13">
        <text>(S)-2,3,4,5-tetrahydrodipicolinate + NAD(+) + H2O = (2S,4S)-4-hydroxy-2,3,4,5-tetrahydrodipicolinate + NADH + H(+)</text>
        <dbReference type="Rhea" id="RHEA:35323"/>
        <dbReference type="ChEBI" id="CHEBI:15377"/>
        <dbReference type="ChEBI" id="CHEBI:15378"/>
        <dbReference type="ChEBI" id="CHEBI:16845"/>
        <dbReference type="ChEBI" id="CHEBI:57540"/>
        <dbReference type="ChEBI" id="CHEBI:57945"/>
        <dbReference type="ChEBI" id="CHEBI:67139"/>
        <dbReference type="EC" id="1.17.1.8"/>
    </reaction>
</comment>
<evidence type="ECO:0000256" key="2">
    <source>
        <dbReference type="ARBA" id="ARBA00022490"/>
    </source>
</evidence>
<evidence type="ECO:0000256" key="4">
    <source>
        <dbReference type="ARBA" id="ARBA00022857"/>
    </source>
</evidence>
<feature type="binding site" evidence="13">
    <location>
        <position position="133"/>
    </location>
    <ligand>
        <name>(S)-2,3,4,5-tetrahydrodipicolinate</name>
        <dbReference type="ChEBI" id="CHEBI:16845"/>
    </ligand>
</feature>
<feature type="active site" description="Proton donor/acceptor" evidence="13">
    <location>
        <position position="132"/>
    </location>
</feature>
<keyword evidence="4 13" id="KW-0521">NADP</keyword>
<evidence type="ECO:0000256" key="9">
    <source>
        <dbReference type="ARBA" id="ARBA00037922"/>
    </source>
</evidence>
<feature type="binding site" evidence="13">
    <location>
        <begin position="102"/>
        <end position="105"/>
    </location>
    <ligand>
        <name>NAD(+)</name>
        <dbReference type="ChEBI" id="CHEBI:57540"/>
    </ligand>
</feature>
<dbReference type="Pfam" id="PF05173">
    <property type="entry name" value="DapB_C"/>
    <property type="match status" value="1"/>
</dbReference>
<comment type="subcellular location">
    <subcellularLocation>
        <location evidence="13">Cytoplasm</location>
    </subcellularLocation>
</comment>
<dbReference type="GO" id="GO:0009089">
    <property type="term" value="P:lysine biosynthetic process via diaminopimelate"/>
    <property type="evidence" value="ECO:0007669"/>
    <property type="project" value="UniProtKB-UniRule"/>
</dbReference>
<dbReference type="AlphaFoldDB" id="A0AAW6TCI7"/>
<keyword evidence="2 13" id="KW-0963">Cytoplasm</keyword>
<comment type="similarity">
    <text evidence="1 13">Belongs to the DapB family.</text>
</comment>
<evidence type="ECO:0000256" key="7">
    <source>
        <dbReference type="ARBA" id="ARBA00023027"/>
    </source>
</evidence>
<dbReference type="PANTHER" id="PTHR20836">
    <property type="entry name" value="DIHYDRODIPICOLINATE REDUCTASE"/>
    <property type="match status" value="1"/>
</dbReference>
<dbReference type="SUPFAM" id="SSF51735">
    <property type="entry name" value="NAD(P)-binding Rossmann-fold domains"/>
    <property type="match status" value="1"/>
</dbReference>
<evidence type="ECO:0000256" key="5">
    <source>
        <dbReference type="ARBA" id="ARBA00022915"/>
    </source>
</evidence>
<dbReference type="GO" id="GO:0019877">
    <property type="term" value="P:diaminopimelate biosynthetic process"/>
    <property type="evidence" value="ECO:0007669"/>
    <property type="project" value="UniProtKB-UniRule"/>
</dbReference>
<sequence>MTTSVAVIGANGRMGSLACRLIEQSDDFRLAAGIGSSGDLSEMLQADLAIDFTVPEVSPAVVEYAVAHGVPILVGTSGWSAERVEELETTIGGKFSVGVIIVPNFSLGSVLATRLAVTAARFFDSVEIIEAHHEHKIDSPSGTAVRTAELITEARGARGPVDAPFADQPARGQQVAGVPVHSLRMHGVAARQQVILGGAGEQLMIQHDTLSASAYEAGIMLALRALPKTRGVVVGLDRLLGLDDEGASSS</sequence>
<dbReference type="RefSeq" id="WP_281489505.1">
    <property type="nucleotide sequence ID" value="NZ_JASATX010000007.1"/>
</dbReference>
<dbReference type="HAMAP" id="MF_00102">
    <property type="entry name" value="DapB"/>
    <property type="match status" value="1"/>
</dbReference>
<evidence type="ECO:0000256" key="12">
    <source>
        <dbReference type="ARBA" id="ARBA00049396"/>
    </source>
</evidence>